<accession>J9GUX4</accession>
<evidence type="ECO:0000256" key="3">
    <source>
        <dbReference type="ARBA" id="ARBA00022777"/>
    </source>
</evidence>
<organism evidence="7">
    <name type="scientific">gut metagenome</name>
    <dbReference type="NCBI Taxonomy" id="749906"/>
    <lineage>
        <taxon>unclassified sequences</taxon>
        <taxon>metagenomes</taxon>
        <taxon>organismal metagenomes</taxon>
    </lineage>
</organism>
<dbReference type="GO" id="GO:0005524">
    <property type="term" value="F:ATP binding"/>
    <property type="evidence" value="ECO:0007669"/>
    <property type="project" value="UniProtKB-KW"/>
</dbReference>
<evidence type="ECO:0000256" key="1">
    <source>
        <dbReference type="ARBA" id="ARBA00022679"/>
    </source>
</evidence>
<comment type="caution">
    <text evidence="7">The sequence shown here is derived from an EMBL/GenBank/DDBJ whole genome shotgun (WGS) entry which is preliminary data.</text>
</comment>
<dbReference type="SUPFAM" id="SSF63999">
    <property type="entry name" value="Thiamin pyrophosphokinase, catalytic domain"/>
    <property type="match status" value="1"/>
</dbReference>
<keyword evidence="2" id="KW-0547">Nucleotide-binding</keyword>
<dbReference type="GO" id="GO:0009229">
    <property type="term" value="P:thiamine diphosphate biosynthetic process"/>
    <property type="evidence" value="ECO:0007669"/>
    <property type="project" value="InterPro"/>
</dbReference>
<evidence type="ECO:0000313" key="7">
    <source>
        <dbReference type="EMBL" id="EJX04295.1"/>
    </source>
</evidence>
<gene>
    <name evidence="7" type="ORF">EVA_07598</name>
</gene>
<dbReference type="InterPro" id="IPR053149">
    <property type="entry name" value="TPK"/>
</dbReference>
<keyword evidence="3 7" id="KW-0418">Kinase</keyword>
<evidence type="ECO:0000256" key="4">
    <source>
        <dbReference type="ARBA" id="ARBA00022840"/>
    </source>
</evidence>
<dbReference type="NCBIfam" id="TIGR01378">
    <property type="entry name" value="thi_PPkinase"/>
    <property type="match status" value="1"/>
</dbReference>
<reference evidence="7" key="1">
    <citation type="journal article" date="2012" name="PLoS ONE">
        <title>Gene sets for utilization of primary and secondary nutrition supplies in the distal gut of endangered iberian lynx.</title>
        <authorList>
            <person name="Alcaide M."/>
            <person name="Messina E."/>
            <person name="Richter M."/>
            <person name="Bargiela R."/>
            <person name="Peplies J."/>
            <person name="Huws S.A."/>
            <person name="Newbold C.J."/>
            <person name="Golyshin P.N."/>
            <person name="Simon M.A."/>
            <person name="Lopez G."/>
            <person name="Yakimov M.M."/>
            <person name="Ferrer M."/>
        </authorList>
    </citation>
    <scope>NUCLEOTIDE SEQUENCE</scope>
</reference>
<dbReference type="InterPro" id="IPR049442">
    <property type="entry name" value="Thi_PPkinase-like_C"/>
</dbReference>
<evidence type="ECO:0000259" key="6">
    <source>
        <dbReference type="Pfam" id="PF21275"/>
    </source>
</evidence>
<keyword evidence="1" id="KW-0808">Transferase</keyword>
<dbReference type="PANTHER" id="PTHR41299">
    <property type="entry name" value="THIAMINE PYROPHOSPHOKINASE"/>
    <property type="match status" value="1"/>
</dbReference>
<dbReference type="Pfam" id="PF21275">
    <property type="entry name" value="Thi_PPkinase_C"/>
    <property type="match status" value="1"/>
</dbReference>
<proteinExistence type="predicted"/>
<dbReference type="GO" id="GO:0006772">
    <property type="term" value="P:thiamine metabolic process"/>
    <property type="evidence" value="ECO:0007669"/>
    <property type="project" value="InterPro"/>
</dbReference>
<dbReference type="GO" id="GO:0016301">
    <property type="term" value="F:kinase activity"/>
    <property type="evidence" value="ECO:0007669"/>
    <property type="project" value="UniProtKB-KW"/>
</dbReference>
<sequence length="263" mass="30309">MDTGRCGLWCLVHLQRSLLYSGTLYSLYDYRLFWLFEMEKNDCNPDGWLTANFEPEAVVVGGGDTPNHPLMRKWLEHHPRLVCCDGTANQWQDSWQEPWQIVGDGDSIAPAVHEKYKDIITIYPEQETNDQTKAIHFIHEKAPDIRRIAIIGSTGKREDHTLGNISLLLEYQKLGLEVRMYTNHGVFIPCCDTTTLHCPKDTAVSIFNFTATHLSSEKLAYPIYDFTNWWQGTLNQTLADDFTIHAQGCYLVYLAYSNQKERE</sequence>
<evidence type="ECO:0000256" key="2">
    <source>
        <dbReference type="ARBA" id="ARBA00022741"/>
    </source>
</evidence>
<dbReference type="GO" id="GO:0004788">
    <property type="term" value="F:thiamine diphosphokinase activity"/>
    <property type="evidence" value="ECO:0007669"/>
    <property type="project" value="InterPro"/>
</dbReference>
<feature type="domain" description="Thiamin pyrophosphokinase catalytic" evidence="5">
    <location>
        <begin position="73"/>
        <end position="178"/>
    </location>
</feature>
<keyword evidence="4" id="KW-0067">ATP-binding</keyword>
<dbReference type="Pfam" id="PF04263">
    <property type="entry name" value="TPK_catalytic"/>
    <property type="match status" value="1"/>
</dbReference>
<dbReference type="InterPro" id="IPR036759">
    <property type="entry name" value="TPK_catalytic_sf"/>
</dbReference>
<dbReference type="InterPro" id="IPR007371">
    <property type="entry name" value="TPK_catalytic"/>
</dbReference>
<evidence type="ECO:0000259" key="5">
    <source>
        <dbReference type="Pfam" id="PF04263"/>
    </source>
</evidence>
<dbReference type="InterPro" id="IPR006282">
    <property type="entry name" value="Thi_PPkinase"/>
</dbReference>
<name>J9GUX4_9ZZZZ</name>
<protein>
    <submittedName>
        <fullName evidence="7">Thiamine diphosphokinase</fullName>
    </submittedName>
</protein>
<dbReference type="PANTHER" id="PTHR41299:SF1">
    <property type="entry name" value="THIAMINE PYROPHOSPHOKINASE"/>
    <property type="match status" value="1"/>
</dbReference>
<dbReference type="AlphaFoldDB" id="J9GUX4"/>
<dbReference type="CDD" id="cd07995">
    <property type="entry name" value="TPK"/>
    <property type="match status" value="1"/>
</dbReference>
<feature type="domain" description="Thiamin pyrophosphokinase-like substrate-binding" evidence="6">
    <location>
        <begin position="185"/>
        <end position="253"/>
    </location>
</feature>
<dbReference type="EMBL" id="AMCI01001859">
    <property type="protein sequence ID" value="EJX04295.1"/>
    <property type="molecule type" value="Genomic_DNA"/>
</dbReference>
<dbReference type="Gene3D" id="3.40.50.10240">
    <property type="entry name" value="Thiamin pyrophosphokinase, catalytic domain"/>
    <property type="match status" value="1"/>
</dbReference>